<sequence>MSHDHTAPNPHLKSLDRLVGTWNVSGPEIEGTTRYKWLEGGFLLVQHFDFIHSGRKVRGLEVIGKAGKLNWTPKPRATFQPQLQLGSKENTIKQRSNDLELHRHVSDVSYAIYAALSKHSTEGDLARERDIASSGSHDLDADTLVNAYVTRNVNGDLGVRRYTPVGDVG</sequence>
<dbReference type="EMBL" id="CADCWP010000104">
    <property type="protein sequence ID" value="CAA9569171.1"/>
    <property type="molecule type" value="Genomic_DNA"/>
</dbReference>
<proteinExistence type="predicted"/>
<evidence type="ECO:0000313" key="1">
    <source>
        <dbReference type="EMBL" id="CAA9569171.1"/>
    </source>
</evidence>
<protein>
    <submittedName>
        <fullName evidence="1">Uncharacterized protein</fullName>
    </submittedName>
</protein>
<gene>
    <name evidence="1" type="ORF">AVDCRST_MAG86-1395</name>
</gene>
<reference evidence="1" key="1">
    <citation type="submission" date="2020-02" db="EMBL/GenBank/DDBJ databases">
        <authorList>
            <person name="Meier V. D."/>
        </authorList>
    </citation>
    <scope>NUCLEOTIDE SEQUENCE</scope>
    <source>
        <strain evidence="1">AVDCRST_MAG86</strain>
    </source>
</reference>
<dbReference type="AlphaFoldDB" id="A0A6J4V5J4"/>
<accession>A0A6J4V5J4</accession>
<organism evidence="1">
    <name type="scientific">uncultured Truepera sp</name>
    <dbReference type="NCBI Taxonomy" id="543023"/>
    <lineage>
        <taxon>Bacteria</taxon>
        <taxon>Thermotogati</taxon>
        <taxon>Deinococcota</taxon>
        <taxon>Deinococci</taxon>
        <taxon>Trueperales</taxon>
        <taxon>Trueperaceae</taxon>
        <taxon>Truepera</taxon>
        <taxon>environmental samples</taxon>
    </lineage>
</organism>
<name>A0A6J4V5J4_9DEIN</name>